<evidence type="ECO:0000256" key="11">
    <source>
        <dbReference type="ARBA" id="ARBA00022989"/>
    </source>
</evidence>
<dbReference type="Pfam" id="PF08448">
    <property type="entry name" value="PAS_4"/>
    <property type="match status" value="1"/>
</dbReference>
<dbReference type="FunFam" id="1.10.287.130:FF:000001">
    <property type="entry name" value="Two-component sensor histidine kinase"/>
    <property type="match status" value="1"/>
</dbReference>
<dbReference type="GO" id="GO:0000156">
    <property type="term" value="F:phosphorelay response regulator activity"/>
    <property type="evidence" value="ECO:0007669"/>
    <property type="project" value="TreeGrafter"/>
</dbReference>
<feature type="domain" description="Histidine kinase" evidence="17">
    <location>
        <begin position="346"/>
        <end position="567"/>
    </location>
</feature>
<accession>A0A9X5FA36</accession>
<dbReference type="InterPro" id="IPR036097">
    <property type="entry name" value="HisK_dim/P_sf"/>
</dbReference>
<dbReference type="Pfam" id="PF00512">
    <property type="entry name" value="HisKA"/>
    <property type="match status" value="1"/>
</dbReference>
<dbReference type="Gene3D" id="3.30.450.20">
    <property type="entry name" value="PAS domain"/>
    <property type="match status" value="1"/>
</dbReference>
<dbReference type="Pfam" id="PF02518">
    <property type="entry name" value="HATPase_c"/>
    <property type="match status" value="1"/>
</dbReference>
<feature type="transmembrane region" description="Helical" evidence="16">
    <location>
        <begin position="60"/>
        <end position="78"/>
    </location>
</feature>
<dbReference type="RefSeq" id="WP_168446350.1">
    <property type="nucleotide sequence ID" value="NZ_JAAXOW010000001.1"/>
</dbReference>
<evidence type="ECO:0000259" key="17">
    <source>
        <dbReference type="PROSITE" id="PS50109"/>
    </source>
</evidence>
<keyword evidence="13 16" id="KW-0472">Membrane</keyword>
<evidence type="ECO:0000256" key="7">
    <source>
        <dbReference type="ARBA" id="ARBA00022692"/>
    </source>
</evidence>
<evidence type="ECO:0000256" key="10">
    <source>
        <dbReference type="ARBA" id="ARBA00022840"/>
    </source>
</evidence>
<dbReference type="InterPro" id="IPR035965">
    <property type="entry name" value="PAS-like_dom_sf"/>
</dbReference>
<keyword evidence="11 16" id="KW-1133">Transmembrane helix</keyword>
<dbReference type="PANTHER" id="PTHR42878:SF7">
    <property type="entry name" value="SENSOR HISTIDINE KINASE GLRK"/>
    <property type="match status" value="1"/>
</dbReference>
<feature type="domain" description="PAC" evidence="19">
    <location>
        <begin position="287"/>
        <end position="342"/>
    </location>
</feature>
<reference evidence="20 21" key="1">
    <citation type="submission" date="2020-04" db="EMBL/GenBank/DDBJ databases">
        <title>MicrobeNet Type strains.</title>
        <authorList>
            <person name="Nicholson A.C."/>
        </authorList>
    </citation>
    <scope>NUCLEOTIDE SEQUENCE [LARGE SCALE GENOMIC DNA]</scope>
    <source>
        <strain evidence="20 21">ATCC BAA-789</strain>
    </source>
</reference>
<dbReference type="Proteomes" id="UP000774283">
    <property type="component" value="Unassembled WGS sequence"/>
</dbReference>
<dbReference type="PROSITE" id="PS50109">
    <property type="entry name" value="HIS_KIN"/>
    <property type="match status" value="1"/>
</dbReference>
<dbReference type="EMBL" id="JAAXOW010000001">
    <property type="protein sequence ID" value="NKX92304.1"/>
    <property type="molecule type" value="Genomic_DNA"/>
</dbReference>
<evidence type="ECO:0000313" key="20">
    <source>
        <dbReference type="EMBL" id="NKX92304.1"/>
    </source>
</evidence>
<dbReference type="SUPFAM" id="SSF55874">
    <property type="entry name" value="ATPase domain of HSP90 chaperone/DNA topoisomerase II/histidine kinase"/>
    <property type="match status" value="1"/>
</dbReference>
<evidence type="ECO:0000259" key="18">
    <source>
        <dbReference type="PROSITE" id="PS50112"/>
    </source>
</evidence>
<comment type="caution">
    <text evidence="20">The sequence shown here is derived from an EMBL/GenBank/DDBJ whole genome shotgun (WGS) entry which is preliminary data.</text>
</comment>
<feature type="transmembrane region" description="Helical" evidence="16">
    <location>
        <begin position="90"/>
        <end position="112"/>
    </location>
</feature>
<keyword evidence="5" id="KW-0597">Phosphoprotein</keyword>
<dbReference type="InterPro" id="IPR000014">
    <property type="entry name" value="PAS"/>
</dbReference>
<evidence type="ECO:0000256" key="8">
    <source>
        <dbReference type="ARBA" id="ARBA00022741"/>
    </source>
</evidence>
<evidence type="ECO:0000256" key="5">
    <source>
        <dbReference type="ARBA" id="ARBA00022553"/>
    </source>
</evidence>
<dbReference type="InterPro" id="IPR003594">
    <property type="entry name" value="HATPase_dom"/>
</dbReference>
<keyword evidence="7 16" id="KW-0812">Transmembrane</keyword>
<evidence type="ECO:0000256" key="6">
    <source>
        <dbReference type="ARBA" id="ARBA00022679"/>
    </source>
</evidence>
<keyword evidence="8" id="KW-0547">Nucleotide-binding</keyword>
<dbReference type="InterPro" id="IPR050351">
    <property type="entry name" value="BphY/WalK/GraS-like"/>
</dbReference>
<dbReference type="PROSITE" id="PS50113">
    <property type="entry name" value="PAC"/>
    <property type="match status" value="1"/>
</dbReference>
<dbReference type="PANTHER" id="PTHR42878">
    <property type="entry name" value="TWO-COMPONENT HISTIDINE KINASE"/>
    <property type="match status" value="1"/>
</dbReference>
<dbReference type="SMART" id="SM00387">
    <property type="entry name" value="HATPase_c"/>
    <property type="match status" value="1"/>
</dbReference>
<dbReference type="InterPro" id="IPR000700">
    <property type="entry name" value="PAS-assoc_C"/>
</dbReference>
<evidence type="ECO:0000256" key="4">
    <source>
        <dbReference type="ARBA" id="ARBA00012438"/>
    </source>
</evidence>
<keyword evidence="15" id="KW-0175">Coiled coil</keyword>
<dbReference type="GO" id="GO:0005886">
    <property type="term" value="C:plasma membrane"/>
    <property type="evidence" value="ECO:0007669"/>
    <property type="project" value="UniProtKB-SubCell"/>
</dbReference>
<dbReference type="GO" id="GO:0005524">
    <property type="term" value="F:ATP binding"/>
    <property type="evidence" value="ECO:0007669"/>
    <property type="project" value="UniProtKB-KW"/>
</dbReference>
<evidence type="ECO:0000256" key="2">
    <source>
        <dbReference type="ARBA" id="ARBA00004141"/>
    </source>
</evidence>
<gene>
    <name evidence="20" type="ORF">HF995_03295</name>
</gene>
<dbReference type="InterPro" id="IPR013656">
    <property type="entry name" value="PAS_4"/>
</dbReference>
<dbReference type="InterPro" id="IPR036890">
    <property type="entry name" value="HATPase_C_sf"/>
</dbReference>
<organism evidence="20 21">
    <name type="scientific">Sanguibacter hominis ATCC BAA-789</name>
    <dbReference type="NCBI Taxonomy" id="1312740"/>
    <lineage>
        <taxon>Bacteria</taxon>
        <taxon>Bacillati</taxon>
        <taxon>Actinomycetota</taxon>
        <taxon>Actinomycetes</taxon>
        <taxon>Micrococcales</taxon>
        <taxon>Sanguibacteraceae</taxon>
        <taxon>Sanguibacter</taxon>
    </lineage>
</organism>
<dbReference type="Gene3D" id="3.30.565.10">
    <property type="entry name" value="Histidine kinase-like ATPase, C-terminal domain"/>
    <property type="match status" value="1"/>
</dbReference>
<dbReference type="InterPro" id="IPR003661">
    <property type="entry name" value="HisK_dim/P_dom"/>
</dbReference>
<dbReference type="AlphaFoldDB" id="A0A9X5FA36"/>
<dbReference type="GO" id="GO:0030295">
    <property type="term" value="F:protein kinase activator activity"/>
    <property type="evidence" value="ECO:0007669"/>
    <property type="project" value="TreeGrafter"/>
</dbReference>
<evidence type="ECO:0000256" key="13">
    <source>
        <dbReference type="ARBA" id="ARBA00023136"/>
    </source>
</evidence>
<keyword evidence="9" id="KW-0418">Kinase</keyword>
<evidence type="ECO:0000256" key="12">
    <source>
        <dbReference type="ARBA" id="ARBA00023012"/>
    </source>
</evidence>
<evidence type="ECO:0000256" key="9">
    <source>
        <dbReference type="ARBA" id="ARBA00022777"/>
    </source>
</evidence>
<dbReference type="CDD" id="cd00082">
    <property type="entry name" value="HisKA"/>
    <property type="match status" value="1"/>
</dbReference>
<comment type="subcellular location">
    <subcellularLocation>
        <location evidence="3">Cell membrane</location>
    </subcellularLocation>
    <subcellularLocation>
        <location evidence="2">Membrane</location>
        <topology evidence="2">Multi-pass membrane protein</topology>
    </subcellularLocation>
</comment>
<feature type="transmembrane region" description="Helical" evidence="16">
    <location>
        <begin position="32"/>
        <end position="54"/>
    </location>
</feature>
<feature type="domain" description="PAS" evidence="18">
    <location>
        <begin position="207"/>
        <end position="254"/>
    </location>
</feature>
<dbReference type="SUPFAM" id="SSF55785">
    <property type="entry name" value="PYP-like sensor domain (PAS domain)"/>
    <property type="match status" value="1"/>
</dbReference>
<dbReference type="GO" id="GO:0007234">
    <property type="term" value="P:osmosensory signaling via phosphorelay pathway"/>
    <property type="evidence" value="ECO:0007669"/>
    <property type="project" value="TreeGrafter"/>
</dbReference>
<dbReference type="InterPro" id="IPR005467">
    <property type="entry name" value="His_kinase_dom"/>
</dbReference>
<evidence type="ECO:0000256" key="14">
    <source>
        <dbReference type="ARBA" id="ARBA00039401"/>
    </source>
</evidence>
<dbReference type="PROSITE" id="PS50112">
    <property type="entry name" value="PAS"/>
    <property type="match status" value="1"/>
</dbReference>
<evidence type="ECO:0000256" key="16">
    <source>
        <dbReference type="SAM" id="Phobius"/>
    </source>
</evidence>
<name>A0A9X5FA36_9MICO</name>
<feature type="transmembrane region" description="Helical" evidence="16">
    <location>
        <begin position="160"/>
        <end position="180"/>
    </location>
</feature>
<dbReference type="GO" id="GO:0000155">
    <property type="term" value="F:phosphorelay sensor kinase activity"/>
    <property type="evidence" value="ECO:0007669"/>
    <property type="project" value="InterPro"/>
</dbReference>
<keyword evidence="12" id="KW-0902">Two-component regulatory system</keyword>
<feature type="coiled-coil region" evidence="15">
    <location>
        <begin position="180"/>
        <end position="221"/>
    </location>
</feature>
<dbReference type="Gene3D" id="1.10.287.130">
    <property type="match status" value="1"/>
</dbReference>
<keyword evidence="10" id="KW-0067">ATP-binding</keyword>
<dbReference type="SMART" id="SM00388">
    <property type="entry name" value="HisKA"/>
    <property type="match status" value="1"/>
</dbReference>
<keyword evidence="21" id="KW-1185">Reference proteome</keyword>
<sequence>MTGTNPGAGSATSSTTVRPDDHAARWLARDAVALRQMPSTVVMAVVLVIVWSTVVRADRALLLVSAALVVAAQLAANLCPWHRWPYRWRVILPLAQVAAITVLDAAASQTYAQFDILLVLPLSMLALRAEQLGAVVALVACAVVLLTPVVVDIGRYRPGLHAIVTFLVIAPMVLGAHVVVRAARKQADDLAHARDEIAEQARALRRSRDDLRSILEAATEQAIVATDAAGVVVAASSGAERILARPADTLVGSSITALVGDDADAGAAAGPDGVARLVGRAAHGGTHVEEWRANLPDGTTTYLELVVTARPSSGSGGAGAAGYLVVATDVSARRDEQRRQDEFIGLISHELRTPLASIIGYLDILQMDPERLDEEQARYLDVMSRNAARLRSLVDDLLTSAQLAASSTLSVQEVDVVEIVRSSLLSQGPIARASGVRLEMSGESSAVLTSDPQLMAQVVDNLVSNAIKYSFADGTVTVEVRRADAEDGRRAVRLRVVDEGTGIEKDELARLTERFYRSRATRRRRVRGAGLGLSLVQTIVDEHDGTLTIDSAPGEGTRVEVVVHDLPRSTS</sequence>
<comment type="catalytic activity">
    <reaction evidence="1">
        <text>ATP + protein L-histidine = ADP + protein N-phospho-L-histidine.</text>
        <dbReference type="EC" id="2.7.13.3"/>
    </reaction>
</comment>
<evidence type="ECO:0000256" key="1">
    <source>
        <dbReference type="ARBA" id="ARBA00000085"/>
    </source>
</evidence>
<dbReference type="EC" id="2.7.13.3" evidence="4"/>
<proteinExistence type="predicted"/>
<evidence type="ECO:0000259" key="19">
    <source>
        <dbReference type="PROSITE" id="PS50113"/>
    </source>
</evidence>
<evidence type="ECO:0000256" key="15">
    <source>
        <dbReference type="SAM" id="Coils"/>
    </source>
</evidence>
<evidence type="ECO:0000313" key="21">
    <source>
        <dbReference type="Proteomes" id="UP000774283"/>
    </source>
</evidence>
<evidence type="ECO:0000256" key="3">
    <source>
        <dbReference type="ARBA" id="ARBA00004236"/>
    </source>
</evidence>
<keyword evidence="6" id="KW-0808">Transferase</keyword>
<dbReference type="SUPFAM" id="SSF47384">
    <property type="entry name" value="Homodimeric domain of signal transducing histidine kinase"/>
    <property type="match status" value="1"/>
</dbReference>
<dbReference type="InterPro" id="IPR004358">
    <property type="entry name" value="Sig_transdc_His_kin-like_C"/>
</dbReference>
<dbReference type="PRINTS" id="PR00344">
    <property type="entry name" value="BCTRLSENSOR"/>
</dbReference>
<protein>
    <recommendedName>
        <fullName evidence="14">Sensor-like histidine kinase SenX3</fullName>
        <ecNumber evidence="4">2.7.13.3</ecNumber>
    </recommendedName>
</protein>
<feature type="transmembrane region" description="Helical" evidence="16">
    <location>
        <begin position="132"/>
        <end position="153"/>
    </location>
</feature>